<keyword evidence="4" id="KW-1185">Reference proteome</keyword>
<dbReference type="SUPFAM" id="SSF53756">
    <property type="entry name" value="UDP-Glycosyltransferase/glycogen phosphorylase"/>
    <property type="match status" value="1"/>
</dbReference>
<accession>A0A842I6J5</accession>
<dbReference type="Pfam" id="PF00534">
    <property type="entry name" value="Glycos_transf_1"/>
    <property type="match status" value="1"/>
</dbReference>
<organism evidence="3 4">
    <name type="scientific">Paragemmobacter straminiformis</name>
    <dbReference type="NCBI Taxonomy" id="2045119"/>
    <lineage>
        <taxon>Bacteria</taxon>
        <taxon>Pseudomonadati</taxon>
        <taxon>Pseudomonadota</taxon>
        <taxon>Alphaproteobacteria</taxon>
        <taxon>Rhodobacterales</taxon>
        <taxon>Paracoccaceae</taxon>
        <taxon>Paragemmobacter</taxon>
    </lineage>
</organism>
<dbReference type="Gene3D" id="3.40.50.2000">
    <property type="entry name" value="Glycogen Phosphorylase B"/>
    <property type="match status" value="2"/>
</dbReference>
<dbReference type="GO" id="GO:0009103">
    <property type="term" value="P:lipopolysaccharide biosynthetic process"/>
    <property type="evidence" value="ECO:0007669"/>
    <property type="project" value="TreeGrafter"/>
</dbReference>
<feature type="domain" description="Glycosyl transferase family 1" evidence="2">
    <location>
        <begin position="211"/>
        <end position="359"/>
    </location>
</feature>
<dbReference type="InterPro" id="IPR001296">
    <property type="entry name" value="Glyco_trans_1"/>
</dbReference>
<name>A0A842I6J5_9RHOB</name>
<protein>
    <submittedName>
        <fullName evidence="3">Glycosyltransferase family 4 protein</fullName>
    </submittedName>
</protein>
<gene>
    <name evidence="3" type="ORF">H7F16_06805</name>
</gene>
<sequence length="390" mass="42352">MSQPPALPDGDPATAARRVVVLVQGSSKGLQGVKYGSAFAALRRHLPQVEFWDVDIWGWRRALCMARAFRPDTRIWRETFYSHPATFDAYGKAFAAKVRQQGAPVDCFVTFGLKFDAARHSGGAPVITYTDYTTALTARLANRLRHPLDGALSARRIAQEQRAMEGLAAICVRSRFVADAITGDYGIAPDRIEVVGGGSNLPLPPAAADRNPPDRPVRFLFVGKSFLRKGGDIVLDAFRRLRARQPFAELVMVTADAPPDLPQGVTVHAAPDPALFASLFRSSDAFVIASRFETWGDVLIEAMSQGLPCLCPDQPPLDEIVEEGVTGRLFPPGDSAALARAMEDLCTDAPLRRRLGDAGLARATTRFDWDIVAGKIARTVARTISARDTA</sequence>
<dbReference type="CDD" id="cd03801">
    <property type="entry name" value="GT4_PimA-like"/>
    <property type="match status" value="1"/>
</dbReference>
<reference evidence="3 4" key="1">
    <citation type="journal article" date="2017" name="Int. J. Syst. Evol. Microbiol.">
        <title>Gemmobacter straminiformis sp. nov., isolated from an artificial fountain.</title>
        <authorList>
            <person name="Kang J.Y."/>
            <person name="Kim M.J."/>
            <person name="Chun J."/>
            <person name="Son K.P."/>
            <person name="Jahng K.Y."/>
        </authorList>
    </citation>
    <scope>NUCLEOTIDE SEQUENCE [LARGE SCALE GENOMIC DNA]</scope>
    <source>
        <strain evidence="3 4">CAM-8</strain>
    </source>
</reference>
<evidence type="ECO:0000259" key="2">
    <source>
        <dbReference type="Pfam" id="PF00534"/>
    </source>
</evidence>
<dbReference type="PANTHER" id="PTHR46401:SF2">
    <property type="entry name" value="GLYCOSYLTRANSFERASE WBBK-RELATED"/>
    <property type="match status" value="1"/>
</dbReference>
<dbReference type="Proteomes" id="UP000555411">
    <property type="component" value="Unassembled WGS sequence"/>
</dbReference>
<proteinExistence type="predicted"/>
<dbReference type="RefSeq" id="WP_185796836.1">
    <property type="nucleotide sequence ID" value="NZ_JACLQD010000002.1"/>
</dbReference>
<evidence type="ECO:0000313" key="3">
    <source>
        <dbReference type="EMBL" id="MBC2835211.1"/>
    </source>
</evidence>
<evidence type="ECO:0000313" key="4">
    <source>
        <dbReference type="Proteomes" id="UP000555411"/>
    </source>
</evidence>
<dbReference type="EMBL" id="JACLQD010000002">
    <property type="protein sequence ID" value="MBC2835211.1"/>
    <property type="molecule type" value="Genomic_DNA"/>
</dbReference>
<dbReference type="GO" id="GO:0016757">
    <property type="term" value="F:glycosyltransferase activity"/>
    <property type="evidence" value="ECO:0007669"/>
    <property type="project" value="InterPro"/>
</dbReference>
<dbReference type="AlphaFoldDB" id="A0A842I6J5"/>
<keyword evidence="1 3" id="KW-0808">Transferase</keyword>
<comment type="caution">
    <text evidence="3">The sequence shown here is derived from an EMBL/GenBank/DDBJ whole genome shotgun (WGS) entry which is preliminary data.</text>
</comment>
<evidence type="ECO:0000256" key="1">
    <source>
        <dbReference type="ARBA" id="ARBA00022679"/>
    </source>
</evidence>
<dbReference type="PANTHER" id="PTHR46401">
    <property type="entry name" value="GLYCOSYLTRANSFERASE WBBK-RELATED"/>
    <property type="match status" value="1"/>
</dbReference>